<keyword evidence="2" id="KW-0238">DNA-binding</keyword>
<dbReference type="GO" id="GO:0003677">
    <property type="term" value="F:DNA binding"/>
    <property type="evidence" value="ECO:0007669"/>
    <property type="project" value="UniProtKB-KW"/>
</dbReference>
<dbReference type="GO" id="GO:0005829">
    <property type="term" value="C:cytosol"/>
    <property type="evidence" value="ECO:0007669"/>
    <property type="project" value="TreeGrafter"/>
</dbReference>
<dbReference type="Pfam" id="PF00027">
    <property type="entry name" value="cNMP_binding"/>
    <property type="match status" value="1"/>
</dbReference>
<dbReference type="InterPro" id="IPR036390">
    <property type="entry name" value="WH_DNA-bd_sf"/>
</dbReference>
<dbReference type="InterPro" id="IPR036388">
    <property type="entry name" value="WH-like_DNA-bd_sf"/>
</dbReference>
<feature type="domain" description="HTH crp-type" evidence="4">
    <location>
        <begin position="152"/>
        <end position="226"/>
    </location>
</feature>
<sequence>MPSNDNDAFSQFIRKLDQLGTLNESDRAAVRSLPFQSQAVPRHYLIVREGEQATDCCILLSGYACRHKTTQSGGRQIVSFHVPGDILDLQHLLLDRADHSVQSITEVRIAVIPAAHIKRLAETHPAIADALWRDSLIEASIFREWVLNVGRRDAKQRVAHMLCEFASRRENAGQGSPERFEFPMSQEQIADATGLTPVHVNRMLAALDKDGVIVRNNREVEITDWTRMQQIADFNPAYLHAAA</sequence>
<dbReference type="InterPro" id="IPR012318">
    <property type="entry name" value="HTH_CRP"/>
</dbReference>
<evidence type="ECO:0000259" key="4">
    <source>
        <dbReference type="PROSITE" id="PS51063"/>
    </source>
</evidence>
<keyword evidence="6" id="KW-1185">Reference proteome</keyword>
<evidence type="ECO:0000313" key="6">
    <source>
        <dbReference type="Proteomes" id="UP000595894"/>
    </source>
</evidence>
<evidence type="ECO:0000313" key="5">
    <source>
        <dbReference type="EMBL" id="QQV77585.1"/>
    </source>
</evidence>
<accession>A0A974NVF3</accession>
<keyword evidence="3" id="KW-0804">Transcription</keyword>
<keyword evidence="1" id="KW-0805">Transcription regulation</keyword>
<dbReference type="CDD" id="cd00038">
    <property type="entry name" value="CAP_ED"/>
    <property type="match status" value="1"/>
</dbReference>
<evidence type="ECO:0000256" key="3">
    <source>
        <dbReference type="ARBA" id="ARBA00023163"/>
    </source>
</evidence>
<dbReference type="SMART" id="SM00419">
    <property type="entry name" value="HTH_CRP"/>
    <property type="match status" value="1"/>
</dbReference>
<dbReference type="Proteomes" id="UP000595894">
    <property type="component" value="Chromosome"/>
</dbReference>
<dbReference type="Gene3D" id="2.60.120.10">
    <property type="entry name" value="Jelly Rolls"/>
    <property type="match status" value="1"/>
</dbReference>
<proteinExistence type="predicted"/>
<dbReference type="InterPro" id="IPR014710">
    <property type="entry name" value="RmlC-like_jellyroll"/>
</dbReference>
<gene>
    <name evidence="5" type="ORF">H5J25_01910</name>
</gene>
<dbReference type="RefSeq" id="WP_202094185.1">
    <property type="nucleotide sequence ID" value="NZ_CP061035.1"/>
</dbReference>
<dbReference type="PANTHER" id="PTHR24567">
    <property type="entry name" value="CRP FAMILY TRANSCRIPTIONAL REGULATORY PROTEIN"/>
    <property type="match status" value="1"/>
</dbReference>
<evidence type="ECO:0000256" key="1">
    <source>
        <dbReference type="ARBA" id="ARBA00023015"/>
    </source>
</evidence>
<name>A0A974NVF3_9SPHN</name>
<dbReference type="KEGG" id="sari:H5J25_01910"/>
<dbReference type="InterPro" id="IPR018490">
    <property type="entry name" value="cNMP-bd_dom_sf"/>
</dbReference>
<dbReference type="GO" id="GO:0003700">
    <property type="term" value="F:DNA-binding transcription factor activity"/>
    <property type="evidence" value="ECO:0007669"/>
    <property type="project" value="TreeGrafter"/>
</dbReference>
<dbReference type="PROSITE" id="PS51063">
    <property type="entry name" value="HTH_CRP_2"/>
    <property type="match status" value="1"/>
</dbReference>
<organism evidence="5 6">
    <name type="scientific">Sphingomonas aliaeris</name>
    <dbReference type="NCBI Taxonomy" id="2759526"/>
    <lineage>
        <taxon>Bacteria</taxon>
        <taxon>Pseudomonadati</taxon>
        <taxon>Pseudomonadota</taxon>
        <taxon>Alphaproteobacteria</taxon>
        <taxon>Sphingomonadales</taxon>
        <taxon>Sphingomonadaceae</taxon>
        <taxon>Sphingomonas</taxon>
    </lineage>
</organism>
<dbReference type="SUPFAM" id="SSF46785">
    <property type="entry name" value="Winged helix' DNA-binding domain"/>
    <property type="match status" value="1"/>
</dbReference>
<dbReference type="Pfam" id="PF13545">
    <property type="entry name" value="HTH_Crp_2"/>
    <property type="match status" value="1"/>
</dbReference>
<dbReference type="InterPro" id="IPR050397">
    <property type="entry name" value="Env_Response_Regulators"/>
</dbReference>
<reference evidence="6" key="1">
    <citation type="submission" date="2020-09" db="EMBL/GenBank/DDBJ databases">
        <title>Sphingomonas sp., a new species isolated from pork steak.</title>
        <authorList>
            <person name="Heidler von Heilborn D."/>
        </authorList>
    </citation>
    <scope>NUCLEOTIDE SEQUENCE [LARGE SCALE GENOMIC DNA]</scope>
</reference>
<evidence type="ECO:0000256" key="2">
    <source>
        <dbReference type="ARBA" id="ARBA00023125"/>
    </source>
</evidence>
<dbReference type="InterPro" id="IPR000595">
    <property type="entry name" value="cNMP-bd_dom"/>
</dbReference>
<dbReference type="PANTHER" id="PTHR24567:SF68">
    <property type="entry name" value="DNA-BINDING TRANSCRIPTIONAL DUAL REGULATOR CRP"/>
    <property type="match status" value="1"/>
</dbReference>
<dbReference type="SUPFAM" id="SSF51206">
    <property type="entry name" value="cAMP-binding domain-like"/>
    <property type="match status" value="1"/>
</dbReference>
<dbReference type="Gene3D" id="1.10.10.10">
    <property type="entry name" value="Winged helix-like DNA-binding domain superfamily/Winged helix DNA-binding domain"/>
    <property type="match status" value="1"/>
</dbReference>
<dbReference type="EMBL" id="CP061035">
    <property type="protein sequence ID" value="QQV77585.1"/>
    <property type="molecule type" value="Genomic_DNA"/>
</dbReference>
<protein>
    <submittedName>
        <fullName evidence="5">Crp/Fnr family transcriptional regulator</fullName>
    </submittedName>
</protein>
<dbReference type="AlphaFoldDB" id="A0A974NVF3"/>